<evidence type="ECO:0000256" key="4">
    <source>
        <dbReference type="ARBA" id="ARBA00022692"/>
    </source>
</evidence>
<evidence type="ECO:0000313" key="11">
    <source>
        <dbReference type="EMBL" id="GGB33523.1"/>
    </source>
</evidence>
<dbReference type="PANTHER" id="PTHR23028">
    <property type="entry name" value="ACETYLTRANSFERASE"/>
    <property type="match status" value="1"/>
</dbReference>
<feature type="transmembrane region" description="Helical" evidence="8">
    <location>
        <begin position="379"/>
        <end position="402"/>
    </location>
</feature>
<keyword evidence="6 8" id="KW-0472">Membrane</keyword>
<evidence type="ECO:0000256" key="1">
    <source>
        <dbReference type="ARBA" id="ARBA00004651"/>
    </source>
</evidence>
<feature type="transmembrane region" description="Helical" evidence="8">
    <location>
        <begin position="37"/>
        <end position="61"/>
    </location>
</feature>
<organism evidence="11 12">
    <name type="scientific">Flexivirga endophytica</name>
    <dbReference type="NCBI Taxonomy" id="1849103"/>
    <lineage>
        <taxon>Bacteria</taxon>
        <taxon>Bacillati</taxon>
        <taxon>Actinomycetota</taxon>
        <taxon>Actinomycetes</taxon>
        <taxon>Micrococcales</taxon>
        <taxon>Dermacoccaceae</taxon>
        <taxon>Flexivirga</taxon>
    </lineage>
</organism>
<evidence type="ECO:0000256" key="5">
    <source>
        <dbReference type="ARBA" id="ARBA00022989"/>
    </source>
</evidence>
<proteinExistence type="predicted"/>
<name>A0A916T6H6_9MICO</name>
<dbReference type="Pfam" id="PF19040">
    <property type="entry name" value="SGNH"/>
    <property type="match status" value="1"/>
</dbReference>
<evidence type="ECO:0000259" key="10">
    <source>
        <dbReference type="Pfam" id="PF19040"/>
    </source>
</evidence>
<evidence type="ECO:0000256" key="3">
    <source>
        <dbReference type="ARBA" id="ARBA00022679"/>
    </source>
</evidence>
<accession>A0A916T6H6</accession>
<dbReference type="PANTHER" id="PTHR23028:SF53">
    <property type="entry name" value="ACYL_TRANSF_3 DOMAIN-CONTAINING PROTEIN"/>
    <property type="match status" value="1"/>
</dbReference>
<feature type="transmembrane region" description="Helical" evidence="8">
    <location>
        <begin position="320"/>
        <end position="336"/>
    </location>
</feature>
<keyword evidence="4 8" id="KW-0812">Transmembrane</keyword>
<feature type="transmembrane region" description="Helical" evidence="8">
    <location>
        <begin position="176"/>
        <end position="197"/>
    </location>
</feature>
<keyword evidence="12" id="KW-1185">Reference proteome</keyword>
<feature type="domain" description="Acyltransferase 3" evidence="9">
    <location>
        <begin position="15"/>
        <end position="363"/>
    </location>
</feature>
<keyword evidence="5 8" id="KW-1133">Transmembrane helix</keyword>
<dbReference type="Pfam" id="PF01757">
    <property type="entry name" value="Acyl_transf_3"/>
    <property type="match status" value="1"/>
</dbReference>
<keyword evidence="3" id="KW-0808">Transferase</keyword>
<feature type="transmembrane region" description="Helical" evidence="8">
    <location>
        <begin position="278"/>
        <end position="299"/>
    </location>
</feature>
<keyword evidence="7" id="KW-0012">Acyltransferase</keyword>
<feature type="transmembrane region" description="Helical" evidence="8">
    <location>
        <begin position="209"/>
        <end position="230"/>
    </location>
</feature>
<dbReference type="GO" id="GO:0005886">
    <property type="term" value="C:plasma membrane"/>
    <property type="evidence" value="ECO:0007669"/>
    <property type="project" value="UniProtKB-SubCell"/>
</dbReference>
<comment type="caution">
    <text evidence="11">The sequence shown here is derived from an EMBL/GenBank/DDBJ whole genome shotgun (WGS) entry which is preliminary data.</text>
</comment>
<dbReference type="InterPro" id="IPR002656">
    <property type="entry name" value="Acyl_transf_3_dom"/>
</dbReference>
<feature type="domain" description="SGNH" evidence="10">
    <location>
        <begin position="424"/>
        <end position="651"/>
    </location>
</feature>
<dbReference type="InterPro" id="IPR050879">
    <property type="entry name" value="Acyltransferase_3"/>
</dbReference>
<dbReference type="Gene3D" id="3.40.50.1110">
    <property type="entry name" value="SGNH hydrolase"/>
    <property type="match status" value="1"/>
</dbReference>
<sequence>MSDPVKSRASRHYIPAIDGFRGAGVLIVLLYHAGWSVLTGAFLSIDMFFAISGYLITALLLRQVGRWGTVPLLAFWCGRARRLLPAMTGVVVLAAAYAKFFADPTTLGRFRVDMLSALTFWSNWHFIDDKQSYFQGGATVSPLLHTWSLSIEEQFYVVWPLLLLAWLTWRRGRLRGLPAVLAVLAGGSALWMAMIYHPTGDPSSAYYNTFSRAQAILVGCALAVVLEQQARRRRRPRRQVMVVLGIPMRSSMWSTLAAAGGLIWLFGVPLVVDAQTEWIFRGGFLLSGLAATGLCWHLATCRDSRISRALEWAPLTAVGRRIYGLYIWHWPLFLIFDSQRTHLSGVPLVAVRMAIVFVVAFAFDWFVERPIRSGALRRLVPHGGVVGAVVALALGTTCAFASTAAAKDPIFGTALPGSVTTVTGPMRADQSRVDIFGDSVAFTLWKYHSAGAPHSLSVGSSTQLGCGVAIPQQLQVGKFETAPAPQCANWQQRWAALVEETKPRLSIVVSGSAELFDRRVGGKVLRVGTPAWRDFLRKAYGQAADVAGQHGRFPVTIANIPCYDRKGASGIGALPGVNQDEDAEAASTQNQVWRQRAVNDVLAEVAKTHPKTSLLDMRSYLCPNGKYQKQLDGVTMRSDGVHFDKEGAAQWWRHFTPELRKLFGPKLSVDSVSQ</sequence>
<dbReference type="GO" id="GO:0009103">
    <property type="term" value="P:lipopolysaccharide biosynthetic process"/>
    <property type="evidence" value="ECO:0007669"/>
    <property type="project" value="TreeGrafter"/>
</dbReference>
<evidence type="ECO:0000259" key="9">
    <source>
        <dbReference type="Pfam" id="PF01757"/>
    </source>
</evidence>
<dbReference type="Proteomes" id="UP000636793">
    <property type="component" value="Unassembled WGS sequence"/>
</dbReference>
<dbReference type="AlphaFoldDB" id="A0A916T6H6"/>
<feature type="transmembrane region" description="Helical" evidence="8">
    <location>
        <begin position="251"/>
        <end position="272"/>
    </location>
</feature>
<feature type="transmembrane region" description="Helical" evidence="8">
    <location>
        <begin position="12"/>
        <end position="31"/>
    </location>
</feature>
<evidence type="ECO:0000256" key="2">
    <source>
        <dbReference type="ARBA" id="ARBA00022475"/>
    </source>
</evidence>
<dbReference type="InterPro" id="IPR043968">
    <property type="entry name" value="SGNH"/>
</dbReference>
<evidence type="ECO:0000256" key="6">
    <source>
        <dbReference type="ARBA" id="ARBA00023136"/>
    </source>
</evidence>
<evidence type="ECO:0000256" key="7">
    <source>
        <dbReference type="ARBA" id="ARBA00023315"/>
    </source>
</evidence>
<evidence type="ECO:0000256" key="8">
    <source>
        <dbReference type="SAM" id="Phobius"/>
    </source>
</evidence>
<dbReference type="InterPro" id="IPR036514">
    <property type="entry name" value="SGNH_hydro_sf"/>
</dbReference>
<evidence type="ECO:0000313" key="12">
    <source>
        <dbReference type="Proteomes" id="UP000636793"/>
    </source>
</evidence>
<reference evidence="11" key="2">
    <citation type="submission" date="2020-09" db="EMBL/GenBank/DDBJ databases">
        <authorList>
            <person name="Sun Q."/>
            <person name="Zhou Y."/>
        </authorList>
    </citation>
    <scope>NUCLEOTIDE SEQUENCE</scope>
    <source>
        <strain evidence="11">CGMCC 1.15085</strain>
    </source>
</reference>
<feature type="transmembrane region" description="Helical" evidence="8">
    <location>
        <begin position="348"/>
        <end position="367"/>
    </location>
</feature>
<feature type="transmembrane region" description="Helical" evidence="8">
    <location>
        <begin position="82"/>
        <end position="102"/>
    </location>
</feature>
<dbReference type="GO" id="GO:0016747">
    <property type="term" value="F:acyltransferase activity, transferring groups other than amino-acyl groups"/>
    <property type="evidence" value="ECO:0007669"/>
    <property type="project" value="InterPro"/>
</dbReference>
<dbReference type="SUPFAM" id="SSF52266">
    <property type="entry name" value="SGNH hydrolase"/>
    <property type="match status" value="1"/>
</dbReference>
<dbReference type="RefSeq" id="WP_188837394.1">
    <property type="nucleotide sequence ID" value="NZ_BMHI01000004.1"/>
</dbReference>
<reference evidence="11" key="1">
    <citation type="journal article" date="2014" name="Int. J. Syst. Evol. Microbiol.">
        <title>Complete genome sequence of Corynebacterium casei LMG S-19264T (=DSM 44701T), isolated from a smear-ripened cheese.</title>
        <authorList>
            <consortium name="US DOE Joint Genome Institute (JGI-PGF)"/>
            <person name="Walter F."/>
            <person name="Albersmeier A."/>
            <person name="Kalinowski J."/>
            <person name="Ruckert C."/>
        </authorList>
    </citation>
    <scope>NUCLEOTIDE SEQUENCE</scope>
    <source>
        <strain evidence="11">CGMCC 1.15085</strain>
    </source>
</reference>
<protein>
    <submittedName>
        <fullName evidence="11">Membrane protein</fullName>
    </submittedName>
</protein>
<comment type="subcellular location">
    <subcellularLocation>
        <location evidence="1">Cell membrane</location>
        <topology evidence="1">Multi-pass membrane protein</topology>
    </subcellularLocation>
</comment>
<feature type="transmembrane region" description="Helical" evidence="8">
    <location>
        <begin position="153"/>
        <end position="169"/>
    </location>
</feature>
<dbReference type="EMBL" id="BMHI01000004">
    <property type="protein sequence ID" value="GGB33523.1"/>
    <property type="molecule type" value="Genomic_DNA"/>
</dbReference>
<keyword evidence="2" id="KW-1003">Cell membrane</keyword>
<gene>
    <name evidence="11" type="ORF">GCM10011492_25180</name>
</gene>